<keyword evidence="5" id="KW-1185">Reference proteome</keyword>
<dbReference type="Proteomes" id="UP000255279">
    <property type="component" value="Unassembled WGS sequence"/>
</dbReference>
<protein>
    <recommendedName>
        <fullName evidence="2">DUF4377 domain-containing protein</fullName>
    </recommendedName>
</protein>
<feature type="domain" description="DUF4377" evidence="2">
    <location>
        <begin position="53"/>
        <end position="121"/>
    </location>
</feature>
<dbReference type="InterPro" id="IPR025485">
    <property type="entry name" value="DUF4377"/>
</dbReference>
<reference evidence="3 5" key="1">
    <citation type="submission" date="2017-02" db="EMBL/GenBank/DDBJ databases">
        <title>Draft genome sequence of Moraxella caviae CCUG 355 type strain.</title>
        <authorList>
            <person name="Engstrom-Jakobsson H."/>
            <person name="Salva-Serra F."/>
            <person name="Thorell K."/>
            <person name="Gonzales-Siles L."/>
            <person name="Karlsson R."/>
            <person name="Boulund F."/>
            <person name="Engstrand L."/>
            <person name="Moore E."/>
        </authorList>
    </citation>
    <scope>NUCLEOTIDE SEQUENCE [LARGE SCALE GENOMIC DNA]</scope>
    <source>
        <strain evidence="3 5">CCUG 355</strain>
    </source>
</reference>
<evidence type="ECO:0000259" key="2">
    <source>
        <dbReference type="Pfam" id="PF14302"/>
    </source>
</evidence>
<evidence type="ECO:0000313" key="5">
    <source>
        <dbReference type="Proteomes" id="UP000190435"/>
    </source>
</evidence>
<evidence type="ECO:0000313" key="6">
    <source>
        <dbReference type="Proteomes" id="UP000255279"/>
    </source>
</evidence>
<dbReference type="STRING" id="34060.B0181_04525"/>
<dbReference type="EMBL" id="UGQE01000004">
    <property type="protein sequence ID" value="STZ14834.1"/>
    <property type="molecule type" value="Genomic_DNA"/>
</dbReference>
<sequence>MKYNLTTFRLPLMAILAAATLGLSACQTTAPVPQPRYIPDIALGEAVALEILPTRTSCDSAAPMQCLQVQKAGSSEVFGIGYNDIKGFSPRTGVRYQIIARPEIDKNTNQATGEWQLDEILMQQPVR</sequence>
<proteinExistence type="predicted"/>
<evidence type="ECO:0000313" key="3">
    <source>
        <dbReference type="EMBL" id="OOR90691.1"/>
    </source>
</evidence>
<dbReference type="RefSeq" id="WP_078276298.1">
    <property type="nucleotide sequence ID" value="NZ_CAACXO010000026.1"/>
</dbReference>
<evidence type="ECO:0000256" key="1">
    <source>
        <dbReference type="SAM" id="SignalP"/>
    </source>
</evidence>
<feature type="chain" id="PRO_5033283356" description="DUF4377 domain-containing protein" evidence="1">
    <location>
        <begin position="26"/>
        <end position="127"/>
    </location>
</feature>
<keyword evidence="1" id="KW-0732">Signal</keyword>
<dbReference type="AlphaFoldDB" id="A0A1T0A5S4"/>
<dbReference type="Proteomes" id="UP000190435">
    <property type="component" value="Unassembled WGS sequence"/>
</dbReference>
<dbReference type="Pfam" id="PF14302">
    <property type="entry name" value="DUF4377"/>
    <property type="match status" value="1"/>
</dbReference>
<reference evidence="4 6" key="2">
    <citation type="submission" date="2018-06" db="EMBL/GenBank/DDBJ databases">
        <authorList>
            <consortium name="Pathogen Informatics"/>
            <person name="Doyle S."/>
        </authorList>
    </citation>
    <scope>NUCLEOTIDE SEQUENCE [LARGE SCALE GENOMIC DNA]</scope>
    <source>
        <strain evidence="4 6">NCTC10293</strain>
    </source>
</reference>
<accession>A0A1T0A5S4</accession>
<dbReference type="OrthoDB" id="6658170at2"/>
<feature type="signal peptide" evidence="1">
    <location>
        <begin position="1"/>
        <end position="25"/>
    </location>
</feature>
<dbReference type="EMBL" id="MUXU01000029">
    <property type="protein sequence ID" value="OOR90691.1"/>
    <property type="molecule type" value="Genomic_DNA"/>
</dbReference>
<name>A0A1T0A5S4_9GAMM</name>
<organism evidence="3 5">
    <name type="scientific">Moraxella caviae</name>
    <dbReference type="NCBI Taxonomy" id="34060"/>
    <lineage>
        <taxon>Bacteria</taxon>
        <taxon>Pseudomonadati</taxon>
        <taxon>Pseudomonadota</taxon>
        <taxon>Gammaproteobacteria</taxon>
        <taxon>Moraxellales</taxon>
        <taxon>Moraxellaceae</taxon>
        <taxon>Moraxella</taxon>
    </lineage>
</organism>
<evidence type="ECO:0000313" key="4">
    <source>
        <dbReference type="EMBL" id="STZ14834.1"/>
    </source>
</evidence>
<dbReference type="PROSITE" id="PS51257">
    <property type="entry name" value="PROKAR_LIPOPROTEIN"/>
    <property type="match status" value="1"/>
</dbReference>
<gene>
    <name evidence="3" type="ORF">B0181_04525</name>
    <name evidence="4" type="ORF">NCTC10293_02433</name>
</gene>